<dbReference type="EMBL" id="JAACXV010000372">
    <property type="protein sequence ID" value="KAF7279243.1"/>
    <property type="molecule type" value="Genomic_DNA"/>
</dbReference>
<proteinExistence type="predicted"/>
<sequence>MGSEGVGSFPSSQTSKLITGTEEKGPMDRENFFLGEKGGTKVGTVVAEGPGVRTINSPRRPGTGGEQGGRVFGP</sequence>
<name>A0A834IIS7_RHYFE</name>
<evidence type="ECO:0000256" key="1">
    <source>
        <dbReference type="SAM" id="MobiDB-lite"/>
    </source>
</evidence>
<evidence type="ECO:0000313" key="2">
    <source>
        <dbReference type="EMBL" id="KAF7279243.1"/>
    </source>
</evidence>
<organism evidence="2 3">
    <name type="scientific">Rhynchophorus ferrugineus</name>
    <name type="common">Red palm weevil</name>
    <name type="synonym">Curculio ferrugineus</name>
    <dbReference type="NCBI Taxonomy" id="354439"/>
    <lineage>
        <taxon>Eukaryota</taxon>
        <taxon>Metazoa</taxon>
        <taxon>Ecdysozoa</taxon>
        <taxon>Arthropoda</taxon>
        <taxon>Hexapoda</taxon>
        <taxon>Insecta</taxon>
        <taxon>Pterygota</taxon>
        <taxon>Neoptera</taxon>
        <taxon>Endopterygota</taxon>
        <taxon>Coleoptera</taxon>
        <taxon>Polyphaga</taxon>
        <taxon>Cucujiformia</taxon>
        <taxon>Curculionidae</taxon>
        <taxon>Dryophthorinae</taxon>
        <taxon>Rhynchophorus</taxon>
    </lineage>
</organism>
<keyword evidence="3" id="KW-1185">Reference proteome</keyword>
<protein>
    <submittedName>
        <fullName evidence="2">Uncharacterized protein</fullName>
    </submittedName>
</protein>
<dbReference type="AlphaFoldDB" id="A0A834IIS7"/>
<accession>A0A834IIS7</accession>
<reference evidence="2" key="1">
    <citation type="submission" date="2020-08" db="EMBL/GenBank/DDBJ databases">
        <title>Genome sequencing and assembly of the red palm weevil Rhynchophorus ferrugineus.</title>
        <authorList>
            <person name="Dias G.B."/>
            <person name="Bergman C.M."/>
            <person name="Manee M."/>
        </authorList>
    </citation>
    <scope>NUCLEOTIDE SEQUENCE</scope>
    <source>
        <strain evidence="2">AA-2017</strain>
        <tissue evidence="2">Whole larva</tissue>
    </source>
</reference>
<evidence type="ECO:0000313" key="3">
    <source>
        <dbReference type="Proteomes" id="UP000625711"/>
    </source>
</evidence>
<comment type="caution">
    <text evidence="2">The sequence shown here is derived from an EMBL/GenBank/DDBJ whole genome shotgun (WGS) entry which is preliminary data.</text>
</comment>
<feature type="compositionally biased region" description="Basic and acidic residues" evidence="1">
    <location>
        <begin position="21"/>
        <end position="31"/>
    </location>
</feature>
<feature type="compositionally biased region" description="Polar residues" evidence="1">
    <location>
        <begin position="9"/>
        <end position="18"/>
    </location>
</feature>
<feature type="region of interest" description="Disordered" evidence="1">
    <location>
        <begin position="1"/>
        <end position="74"/>
    </location>
</feature>
<gene>
    <name evidence="2" type="ORF">GWI33_007510</name>
</gene>
<dbReference type="Proteomes" id="UP000625711">
    <property type="component" value="Unassembled WGS sequence"/>
</dbReference>
<feature type="compositionally biased region" description="Gly residues" evidence="1">
    <location>
        <begin position="62"/>
        <end position="74"/>
    </location>
</feature>